<proteinExistence type="predicted"/>
<evidence type="ECO:0000313" key="6">
    <source>
        <dbReference type="Proteomes" id="UP000198984"/>
    </source>
</evidence>
<keyword evidence="3" id="KW-0812">Transmembrane</keyword>
<dbReference type="PANTHER" id="PTHR46290:SF1">
    <property type="entry name" value="DI-N-ACETYLCHITOBIASE"/>
    <property type="match status" value="1"/>
</dbReference>
<dbReference type="PANTHER" id="PTHR46290">
    <property type="entry name" value="DI-N-ACETYLCHITOBIASE"/>
    <property type="match status" value="1"/>
</dbReference>
<name>A0A1H7YLC2_9BACT</name>
<dbReference type="InterPro" id="IPR017853">
    <property type="entry name" value="GH"/>
</dbReference>
<dbReference type="Pfam" id="PF00704">
    <property type="entry name" value="Glyco_hydro_18"/>
    <property type="match status" value="1"/>
</dbReference>
<dbReference type="AlphaFoldDB" id="A0A1H7YLC2"/>
<dbReference type="InterPro" id="IPR051887">
    <property type="entry name" value="GH18_Domain-Containing"/>
</dbReference>
<gene>
    <name evidence="5" type="ORF">SAMN04488505_104480</name>
</gene>
<dbReference type="GO" id="GO:0009313">
    <property type="term" value="P:oligosaccharide catabolic process"/>
    <property type="evidence" value="ECO:0007669"/>
    <property type="project" value="TreeGrafter"/>
</dbReference>
<dbReference type="STRING" id="573321.SAMN04488505_104480"/>
<reference evidence="5 6" key="1">
    <citation type="submission" date="2016-10" db="EMBL/GenBank/DDBJ databases">
        <authorList>
            <person name="de Groot N.N."/>
        </authorList>
    </citation>
    <scope>NUCLEOTIDE SEQUENCE [LARGE SCALE GENOMIC DNA]</scope>
    <source>
        <strain evidence="5 6">DSM 21039</strain>
    </source>
</reference>
<dbReference type="PROSITE" id="PS51910">
    <property type="entry name" value="GH18_2"/>
    <property type="match status" value="1"/>
</dbReference>
<evidence type="ECO:0000256" key="2">
    <source>
        <dbReference type="ARBA" id="ARBA00023295"/>
    </source>
</evidence>
<dbReference type="GO" id="GO:0008061">
    <property type="term" value="F:chitin binding"/>
    <property type="evidence" value="ECO:0007669"/>
    <property type="project" value="InterPro"/>
</dbReference>
<dbReference type="InterPro" id="IPR029070">
    <property type="entry name" value="Chitinase_insertion_sf"/>
</dbReference>
<keyword evidence="3" id="KW-0472">Membrane</keyword>
<evidence type="ECO:0000256" key="1">
    <source>
        <dbReference type="ARBA" id="ARBA00022801"/>
    </source>
</evidence>
<keyword evidence="6" id="KW-1185">Reference proteome</keyword>
<sequence length="657" mass="73065">MPDKVSKPEMPKDTAVKAKLIKKILNAFKFTKNARAREQERVISIINQILADSLVVTAHDIQLLNEQLSKTENQHFDSLVVLIGTMGSCCRVPPPPKDTVPVKKDTAAASPENDLNSLVNKMLPILQQKTDLADAEKVKQEQLKTIRAIYGRPGDKIDTLHLNDSTGIRYTLNLTQKVNVMGIHPYWMEDKYLNYNFSALTTFSFLGYTVDGITGRLKASFNTDSLKAMEAASAAGCSIQLIISDKSASNTSALLQHEDVQLIFADTLAGLLEQKHARGVTIYFQQVNKKQRQAFTDFIQLLYSHLHSFNAGYTVNVVVPAFDKELAYDLQALNASVTFFLIDLTRASGNIAGALAPLKGSPAQAIDASVSRYLQRDIPPAKFVLLLPYYGAVWKKGANGKPDGFSNYISYHDIKKRYPSDTIAMYDEISESAFIEEKNDVGDVTSEIWFDDASTLGPKYDYVLNNNLGGVALWTLGADDGYADLWDELSAKFVVPDTVFLDTIRLTPPLPVHLTFWQKIKRELNAYRRMFRDPCSVKTTDYVGETYFMYAAILLFGLVVTLTVFYIGGIRDNGDGWELKKKVLILLIVLVNLFIIAAAMAIFLSKKLPWLGISDNPAQCHSVPLNTLLIILAIGFAVGIVATRFLLLPLLQRDEVP</sequence>
<feature type="transmembrane region" description="Helical" evidence="3">
    <location>
        <begin position="547"/>
        <end position="571"/>
    </location>
</feature>
<dbReference type="SMART" id="SM00636">
    <property type="entry name" value="Glyco_18"/>
    <property type="match status" value="1"/>
</dbReference>
<organism evidence="5 6">
    <name type="scientific">Chitinophaga rupis</name>
    <dbReference type="NCBI Taxonomy" id="573321"/>
    <lineage>
        <taxon>Bacteria</taxon>
        <taxon>Pseudomonadati</taxon>
        <taxon>Bacteroidota</taxon>
        <taxon>Chitinophagia</taxon>
        <taxon>Chitinophagales</taxon>
        <taxon>Chitinophagaceae</taxon>
        <taxon>Chitinophaga</taxon>
    </lineage>
</organism>
<keyword evidence="3" id="KW-1133">Transmembrane helix</keyword>
<dbReference type="Gene3D" id="3.20.20.80">
    <property type="entry name" value="Glycosidases"/>
    <property type="match status" value="1"/>
</dbReference>
<feature type="transmembrane region" description="Helical" evidence="3">
    <location>
        <begin position="583"/>
        <end position="605"/>
    </location>
</feature>
<protein>
    <submittedName>
        <fullName evidence="5">Glycosyl hydrolases family 18</fullName>
    </submittedName>
</protein>
<dbReference type="InterPro" id="IPR001223">
    <property type="entry name" value="Glyco_hydro18_cat"/>
</dbReference>
<keyword evidence="1 5" id="KW-0378">Hydrolase</keyword>
<dbReference type="RefSeq" id="WP_162277607.1">
    <property type="nucleotide sequence ID" value="NZ_FOBB01000004.1"/>
</dbReference>
<keyword evidence="2" id="KW-0326">Glycosidase</keyword>
<dbReference type="InterPro" id="IPR011583">
    <property type="entry name" value="Chitinase_II/V-like_cat"/>
</dbReference>
<dbReference type="EMBL" id="FOBB01000004">
    <property type="protein sequence ID" value="SEM46743.1"/>
    <property type="molecule type" value="Genomic_DNA"/>
</dbReference>
<dbReference type="OrthoDB" id="1185215at2"/>
<evidence type="ECO:0000259" key="4">
    <source>
        <dbReference type="PROSITE" id="PS51910"/>
    </source>
</evidence>
<dbReference type="Proteomes" id="UP000198984">
    <property type="component" value="Unassembled WGS sequence"/>
</dbReference>
<dbReference type="Gene3D" id="3.10.50.10">
    <property type="match status" value="1"/>
</dbReference>
<dbReference type="SUPFAM" id="SSF51445">
    <property type="entry name" value="(Trans)glycosidases"/>
    <property type="match status" value="1"/>
</dbReference>
<feature type="domain" description="GH18" evidence="4">
    <location>
        <begin position="178"/>
        <end position="496"/>
    </location>
</feature>
<evidence type="ECO:0000256" key="3">
    <source>
        <dbReference type="SAM" id="Phobius"/>
    </source>
</evidence>
<feature type="transmembrane region" description="Helical" evidence="3">
    <location>
        <begin position="625"/>
        <end position="647"/>
    </location>
</feature>
<dbReference type="GO" id="GO:0016798">
    <property type="term" value="F:hydrolase activity, acting on glycosyl bonds"/>
    <property type="evidence" value="ECO:0007669"/>
    <property type="project" value="UniProtKB-KW"/>
</dbReference>
<accession>A0A1H7YLC2</accession>
<evidence type="ECO:0000313" key="5">
    <source>
        <dbReference type="EMBL" id="SEM46743.1"/>
    </source>
</evidence>